<evidence type="ECO:0000256" key="2">
    <source>
        <dbReference type="ARBA" id="ARBA00022603"/>
    </source>
</evidence>
<evidence type="ECO:0000256" key="3">
    <source>
        <dbReference type="ARBA" id="ARBA00022679"/>
    </source>
</evidence>
<dbReference type="PROSITE" id="PS00092">
    <property type="entry name" value="N6_MTASE"/>
    <property type="match status" value="1"/>
</dbReference>
<dbReference type="GO" id="GO:0102559">
    <property type="term" value="F:peptide chain release factor N(5)-glutamine methyltransferase activity"/>
    <property type="evidence" value="ECO:0007669"/>
    <property type="project" value="UniProtKB-EC"/>
</dbReference>
<evidence type="ECO:0000259" key="6">
    <source>
        <dbReference type="Pfam" id="PF05175"/>
    </source>
</evidence>
<dbReference type="Gene3D" id="3.40.50.150">
    <property type="entry name" value="Vaccinia Virus protein VP39"/>
    <property type="match status" value="1"/>
</dbReference>
<evidence type="ECO:0000256" key="1">
    <source>
        <dbReference type="ARBA" id="ARBA00012771"/>
    </source>
</evidence>
<dbReference type="CDD" id="cd02440">
    <property type="entry name" value="AdoMet_MTases"/>
    <property type="match status" value="1"/>
</dbReference>
<dbReference type="SUPFAM" id="SSF53335">
    <property type="entry name" value="S-adenosyl-L-methionine-dependent methyltransferases"/>
    <property type="match status" value="1"/>
</dbReference>
<dbReference type="Gene3D" id="1.10.8.10">
    <property type="entry name" value="DNA helicase RuvA subunit, C-terminal domain"/>
    <property type="match status" value="1"/>
</dbReference>
<evidence type="ECO:0000259" key="7">
    <source>
        <dbReference type="Pfam" id="PF17827"/>
    </source>
</evidence>
<dbReference type="EMBL" id="AMCI01006690">
    <property type="protein sequence ID" value="EJW93901.1"/>
    <property type="molecule type" value="Genomic_DNA"/>
</dbReference>
<dbReference type="PANTHER" id="PTHR18895">
    <property type="entry name" value="HEMK METHYLTRANSFERASE"/>
    <property type="match status" value="1"/>
</dbReference>
<dbReference type="AlphaFoldDB" id="J9FG51"/>
<dbReference type="HAMAP" id="MF_02126">
    <property type="entry name" value="RF_methyltr_PrmC"/>
    <property type="match status" value="1"/>
</dbReference>
<comment type="catalytic activity">
    <reaction evidence="5">
        <text>L-glutaminyl-[peptide chain release factor] + S-adenosyl-L-methionine = N(5)-methyl-L-glutaminyl-[peptide chain release factor] + S-adenosyl-L-homocysteine + H(+)</text>
        <dbReference type="Rhea" id="RHEA:42896"/>
        <dbReference type="Rhea" id="RHEA-COMP:10271"/>
        <dbReference type="Rhea" id="RHEA-COMP:10272"/>
        <dbReference type="ChEBI" id="CHEBI:15378"/>
        <dbReference type="ChEBI" id="CHEBI:30011"/>
        <dbReference type="ChEBI" id="CHEBI:57856"/>
        <dbReference type="ChEBI" id="CHEBI:59789"/>
        <dbReference type="ChEBI" id="CHEBI:61891"/>
        <dbReference type="EC" id="2.1.1.297"/>
    </reaction>
</comment>
<dbReference type="PANTHER" id="PTHR18895:SF74">
    <property type="entry name" value="MTRF1L RELEASE FACTOR GLUTAMINE METHYLTRANSFERASE"/>
    <property type="match status" value="1"/>
</dbReference>
<dbReference type="NCBIfam" id="TIGR03534">
    <property type="entry name" value="RF_mod_PrmC"/>
    <property type="match status" value="1"/>
</dbReference>
<evidence type="ECO:0000256" key="4">
    <source>
        <dbReference type="ARBA" id="ARBA00022691"/>
    </source>
</evidence>
<dbReference type="EC" id="2.1.1.297" evidence="1"/>
<reference evidence="8" key="1">
    <citation type="journal article" date="2012" name="PLoS ONE">
        <title>Gene sets for utilization of primary and secondary nutrition supplies in the distal gut of endangered iberian lynx.</title>
        <authorList>
            <person name="Alcaide M."/>
            <person name="Messina E."/>
            <person name="Richter M."/>
            <person name="Bargiela R."/>
            <person name="Peplies J."/>
            <person name="Huws S.A."/>
            <person name="Newbold C.J."/>
            <person name="Golyshin P.N."/>
            <person name="Simon M.A."/>
            <person name="Lopez G."/>
            <person name="Yakimov M.M."/>
            <person name="Ferrer M."/>
        </authorList>
    </citation>
    <scope>NUCLEOTIDE SEQUENCE</scope>
</reference>
<dbReference type="InterPro" id="IPR050320">
    <property type="entry name" value="N5-glutamine_MTase"/>
</dbReference>
<comment type="caution">
    <text evidence="8">The sequence shown here is derived from an EMBL/GenBank/DDBJ whole genome shotgun (WGS) entry which is preliminary data.</text>
</comment>
<keyword evidence="2" id="KW-0489">Methyltransferase</keyword>
<dbReference type="InterPro" id="IPR040758">
    <property type="entry name" value="PrmC_N"/>
</dbReference>
<name>J9FG51_9ZZZZ</name>
<dbReference type="Pfam" id="PF05175">
    <property type="entry name" value="MTS"/>
    <property type="match status" value="1"/>
</dbReference>
<dbReference type="GO" id="GO:0032259">
    <property type="term" value="P:methylation"/>
    <property type="evidence" value="ECO:0007669"/>
    <property type="project" value="UniProtKB-KW"/>
</dbReference>
<proteinExistence type="inferred from homology"/>
<dbReference type="InterPro" id="IPR007848">
    <property type="entry name" value="Small_mtfrase_dom"/>
</dbReference>
<evidence type="ECO:0000313" key="8">
    <source>
        <dbReference type="EMBL" id="EJW93901.1"/>
    </source>
</evidence>
<keyword evidence="4" id="KW-0949">S-adenosyl-L-methionine</keyword>
<feature type="domain" description="Methyltransferase small" evidence="6">
    <location>
        <begin position="103"/>
        <end position="188"/>
    </location>
</feature>
<protein>
    <recommendedName>
        <fullName evidence="1">peptide chain release factor N(5)-glutamine methyltransferase</fullName>
        <ecNumber evidence="1">2.1.1.297</ecNumber>
    </recommendedName>
</protein>
<keyword evidence="3" id="KW-0808">Transferase</keyword>
<dbReference type="InterPro" id="IPR029063">
    <property type="entry name" value="SAM-dependent_MTases_sf"/>
</dbReference>
<gene>
    <name evidence="8" type="ORF">EVA_17991</name>
</gene>
<sequence length="281" mass="31776">MFKTIVQSLTTRYEPCEARAMAFILLEDAFGVSRLDVYADKVRNFSEDERKLLSNILQRLQEGEPLQYVLGNAQFCGLNFRVGPATLIPRPETEELVDWAGKITGPVLDLGTGSGCIAIAIAHRNPTAQITAWDLSADALEMARENAKHNGVEVRFEQHDMLKDLPKKNHYQLIVSNPPYICDKEKEEMEEHVLCYEPASALFVPDNDPLLFYRALAAIGRHALRKDGTILMEINRAYGNEVVHLFQEAGYSEVELRQDAFGNDRMVRAVWNGNDHLTEIE</sequence>
<dbReference type="GO" id="GO:0003676">
    <property type="term" value="F:nucleic acid binding"/>
    <property type="evidence" value="ECO:0007669"/>
    <property type="project" value="InterPro"/>
</dbReference>
<organism evidence="8">
    <name type="scientific">gut metagenome</name>
    <dbReference type="NCBI Taxonomy" id="749906"/>
    <lineage>
        <taxon>unclassified sequences</taxon>
        <taxon>metagenomes</taxon>
        <taxon>organismal metagenomes</taxon>
    </lineage>
</organism>
<evidence type="ECO:0000256" key="5">
    <source>
        <dbReference type="ARBA" id="ARBA00048391"/>
    </source>
</evidence>
<dbReference type="Pfam" id="PF17827">
    <property type="entry name" value="PrmC_N"/>
    <property type="match status" value="1"/>
</dbReference>
<feature type="domain" description="Release factor glutamine methyltransferase N-terminal" evidence="7">
    <location>
        <begin position="17"/>
        <end position="71"/>
    </location>
</feature>
<accession>J9FG51</accession>
<dbReference type="InterPro" id="IPR019874">
    <property type="entry name" value="RF_methyltr_PrmC"/>
</dbReference>
<dbReference type="NCBIfam" id="TIGR00536">
    <property type="entry name" value="hemK_fam"/>
    <property type="match status" value="1"/>
</dbReference>
<dbReference type="InterPro" id="IPR004556">
    <property type="entry name" value="HemK-like"/>
</dbReference>
<dbReference type="InterPro" id="IPR002052">
    <property type="entry name" value="DNA_methylase_N6_adenine_CS"/>
</dbReference>